<dbReference type="Proteomes" id="UP000693970">
    <property type="component" value="Unassembled WGS sequence"/>
</dbReference>
<dbReference type="OrthoDB" id="47374at2759"/>
<organism evidence="5 6">
    <name type="scientific">Nitzschia inconspicua</name>
    <dbReference type="NCBI Taxonomy" id="303405"/>
    <lineage>
        <taxon>Eukaryota</taxon>
        <taxon>Sar</taxon>
        <taxon>Stramenopiles</taxon>
        <taxon>Ochrophyta</taxon>
        <taxon>Bacillariophyta</taxon>
        <taxon>Bacillariophyceae</taxon>
        <taxon>Bacillariophycidae</taxon>
        <taxon>Bacillariales</taxon>
        <taxon>Bacillariaceae</taxon>
        <taxon>Nitzschia</taxon>
    </lineage>
</organism>
<gene>
    <name evidence="5" type="ORF">IV203_013057</name>
</gene>
<dbReference type="PANTHER" id="PTHR42919">
    <property type="entry name" value="N-ALPHA-ACETYLTRANSFERASE"/>
    <property type="match status" value="1"/>
</dbReference>
<dbReference type="InterPro" id="IPR051556">
    <property type="entry name" value="N-term/lysine_N-AcTrnsfr"/>
</dbReference>
<dbReference type="Pfam" id="PF00583">
    <property type="entry name" value="Acetyltransf_1"/>
    <property type="match status" value="1"/>
</dbReference>
<protein>
    <submittedName>
        <fullName evidence="5">Acetyltransferase GNAT family protein</fullName>
    </submittedName>
</protein>
<feature type="region of interest" description="Disordered" evidence="3">
    <location>
        <begin position="69"/>
        <end position="101"/>
    </location>
</feature>
<dbReference type="GO" id="GO:0031415">
    <property type="term" value="C:NatA complex"/>
    <property type="evidence" value="ECO:0007669"/>
    <property type="project" value="TreeGrafter"/>
</dbReference>
<keyword evidence="6" id="KW-1185">Reference proteome</keyword>
<evidence type="ECO:0000256" key="3">
    <source>
        <dbReference type="SAM" id="MobiDB-lite"/>
    </source>
</evidence>
<reference evidence="5" key="2">
    <citation type="submission" date="2021-04" db="EMBL/GenBank/DDBJ databases">
        <authorList>
            <person name="Podell S."/>
        </authorList>
    </citation>
    <scope>NUCLEOTIDE SEQUENCE</scope>
    <source>
        <strain evidence="5">Hildebrandi</strain>
    </source>
</reference>
<dbReference type="EMBL" id="JAGRRH010000001">
    <property type="protein sequence ID" value="KAG7373962.1"/>
    <property type="molecule type" value="Genomic_DNA"/>
</dbReference>
<feature type="compositionally biased region" description="Low complexity" evidence="3">
    <location>
        <begin position="83"/>
        <end position="94"/>
    </location>
</feature>
<evidence type="ECO:0000259" key="4">
    <source>
        <dbReference type="PROSITE" id="PS51186"/>
    </source>
</evidence>
<dbReference type="AlphaFoldDB" id="A0A9K3Q751"/>
<dbReference type="PANTHER" id="PTHR42919:SF8">
    <property type="entry name" value="N-ALPHA-ACETYLTRANSFERASE 50"/>
    <property type="match status" value="1"/>
</dbReference>
<accession>A0A9K3Q751</accession>
<evidence type="ECO:0000256" key="2">
    <source>
        <dbReference type="ARBA" id="ARBA00023315"/>
    </source>
</evidence>
<dbReference type="InterPro" id="IPR000182">
    <property type="entry name" value="GNAT_dom"/>
</dbReference>
<evidence type="ECO:0000256" key="1">
    <source>
        <dbReference type="ARBA" id="ARBA00022679"/>
    </source>
</evidence>
<name>A0A9K3Q751_9STRA</name>
<sequence length="198" mass="22729">MGRRLPVELGRITQDNVEQLRKINLACFPVQYQETYYKDVVTHDEGLCKFAYWDGFVVGAACARIEPLPDDSENQKQNHENASSSNSNNNGSGNKKQKNTESGTKKRIYIMTLGVLAAFRDREIGTQLIQSIFDHYEANKDSGEYKDVVEIVLHVQISNAAAIKFYTTRFGFEQGKMVENYYRRIDPPHCYKLFKKLT</sequence>
<keyword evidence="2" id="KW-0012">Acyltransferase</keyword>
<dbReference type="GO" id="GO:0008080">
    <property type="term" value="F:N-acetyltransferase activity"/>
    <property type="evidence" value="ECO:0007669"/>
    <property type="project" value="TreeGrafter"/>
</dbReference>
<feature type="domain" description="N-acetyltransferase" evidence="4">
    <location>
        <begin position="7"/>
        <end position="198"/>
    </location>
</feature>
<reference evidence="5" key="1">
    <citation type="journal article" date="2021" name="Sci. Rep.">
        <title>Diploid genomic architecture of Nitzschia inconspicua, an elite biomass production diatom.</title>
        <authorList>
            <person name="Oliver A."/>
            <person name="Podell S."/>
            <person name="Pinowska A."/>
            <person name="Traller J.C."/>
            <person name="Smith S.R."/>
            <person name="McClure R."/>
            <person name="Beliaev A."/>
            <person name="Bohutskyi P."/>
            <person name="Hill E.A."/>
            <person name="Rabines A."/>
            <person name="Zheng H."/>
            <person name="Allen L.Z."/>
            <person name="Kuo A."/>
            <person name="Grigoriev I.V."/>
            <person name="Allen A.E."/>
            <person name="Hazlebeck D."/>
            <person name="Allen E.E."/>
        </authorList>
    </citation>
    <scope>NUCLEOTIDE SEQUENCE</scope>
    <source>
        <strain evidence="5">Hildebrandi</strain>
    </source>
</reference>
<evidence type="ECO:0000313" key="6">
    <source>
        <dbReference type="Proteomes" id="UP000693970"/>
    </source>
</evidence>
<dbReference type="PROSITE" id="PS51186">
    <property type="entry name" value="GNAT"/>
    <property type="match status" value="1"/>
</dbReference>
<proteinExistence type="predicted"/>
<comment type="caution">
    <text evidence="5">The sequence shown here is derived from an EMBL/GenBank/DDBJ whole genome shotgun (WGS) entry which is preliminary data.</text>
</comment>
<keyword evidence="1" id="KW-0808">Transferase</keyword>
<evidence type="ECO:0000313" key="5">
    <source>
        <dbReference type="EMBL" id="KAG7373962.1"/>
    </source>
</evidence>
<dbReference type="GO" id="GO:0007064">
    <property type="term" value="P:mitotic sister chromatid cohesion"/>
    <property type="evidence" value="ECO:0007669"/>
    <property type="project" value="TreeGrafter"/>
</dbReference>